<dbReference type="Gene3D" id="3.30.70.1820">
    <property type="entry name" value="L1 transposable element, RRM domain"/>
    <property type="match status" value="1"/>
</dbReference>
<dbReference type="InterPro" id="IPR019787">
    <property type="entry name" value="Znf_PHD-finger"/>
</dbReference>
<dbReference type="Proteomes" id="UP001314205">
    <property type="component" value="Unassembled WGS sequence"/>
</dbReference>
<keyword evidence="4" id="KW-0175">Coiled coil</keyword>
<evidence type="ECO:0000256" key="2">
    <source>
        <dbReference type="ARBA" id="ARBA00022771"/>
    </source>
</evidence>
<dbReference type="Gene3D" id="3.30.40.10">
    <property type="entry name" value="Zinc/RING finger domain, C3HC4 (zinc finger)"/>
    <property type="match status" value="1"/>
</dbReference>
<dbReference type="InterPro" id="IPR011011">
    <property type="entry name" value="Znf_FYVE_PHD"/>
</dbReference>
<dbReference type="InterPro" id="IPR004244">
    <property type="entry name" value="Transposase_22"/>
</dbReference>
<protein>
    <recommendedName>
        <fullName evidence="9">Zinc finger PHD-type domain-containing protein</fullName>
    </recommendedName>
</protein>
<dbReference type="GO" id="GO:0008270">
    <property type="term" value="F:zinc ion binding"/>
    <property type="evidence" value="ECO:0007669"/>
    <property type="project" value="UniProtKB-KW"/>
</dbReference>
<comment type="caution">
    <text evidence="7">The sequence shown here is derived from an EMBL/GenBank/DDBJ whole genome shotgun (WGS) entry which is preliminary data.</text>
</comment>
<feature type="coiled-coil region" evidence="4">
    <location>
        <begin position="142"/>
        <end position="169"/>
    </location>
</feature>
<evidence type="ECO:0000259" key="6">
    <source>
        <dbReference type="Pfam" id="PF25298"/>
    </source>
</evidence>
<dbReference type="Pfam" id="PF25298">
    <property type="entry name" value="Baculo_FP_2nd"/>
    <property type="match status" value="1"/>
</dbReference>
<evidence type="ECO:0000259" key="5">
    <source>
        <dbReference type="Pfam" id="PF00628"/>
    </source>
</evidence>
<dbReference type="Pfam" id="PF00628">
    <property type="entry name" value="PHD"/>
    <property type="match status" value="1"/>
</dbReference>
<dbReference type="AlphaFoldDB" id="A0AAV1M0Y4"/>
<organism evidence="7 8">
    <name type="scientific">Parnassius mnemosyne</name>
    <name type="common">clouded apollo</name>
    <dbReference type="NCBI Taxonomy" id="213953"/>
    <lineage>
        <taxon>Eukaryota</taxon>
        <taxon>Metazoa</taxon>
        <taxon>Ecdysozoa</taxon>
        <taxon>Arthropoda</taxon>
        <taxon>Hexapoda</taxon>
        <taxon>Insecta</taxon>
        <taxon>Pterygota</taxon>
        <taxon>Neoptera</taxon>
        <taxon>Endopterygota</taxon>
        <taxon>Lepidoptera</taxon>
        <taxon>Glossata</taxon>
        <taxon>Ditrysia</taxon>
        <taxon>Papilionoidea</taxon>
        <taxon>Papilionidae</taxon>
        <taxon>Parnassiinae</taxon>
        <taxon>Parnassini</taxon>
        <taxon>Parnassius</taxon>
        <taxon>Driopa</taxon>
    </lineage>
</organism>
<name>A0AAV1M0Y4_9NEOP</name>
<feature type="domain" description="FP protein C-terminal" evidence="6">
    <location>
        <begin position="310"/>
        <end position="362"/>
    </location>
</feature>
<dbReference type="SUPFAM" id="SSF57903">
    <property type="entry name" value="FYVE/PHD zinc finger"/>
    <property type="match status" value="1"/>
</dbReference>
<keyword evidence="3" id="KW-0862">Zinc</keyword>
<keyword evidence="2" id="KW-0863">Zinc-finger</keyword>
<proteinExistence type="predicted"/>
<evidence type="ECO:0008006" key="9">
    <source>
        <dbReference type="Google" id="ProtNLM"/>
    </source>
</evidence>
<gene>
    <name evidence="7" type="ORF">PARMNEM_LOCUS20031</name>
</gene>
<dbReference type="InterPro" id="IPR057251">
    <property type="entry name" value="FP_C"/>
</dbReference>
<sequence length="362" mass="41290">MYSCCEGSMDDESTILCTHCGGAFHHSCMDPANSYDFSTIDTNNWTCPTCTAKKPKAIKDDNTPIRLGASQAVVNNNVTQRLKKKKTVSEPSSKVQASDTVSQITVSSLELREIIRQEIRREITELQKGLEASFEHLLNAKFKKIEDEMEEVKKSVSFINNKYDEIKTQLVNQEKSLKSMDVISADMTQLKTTFNKLESENNTRDQWARRSNIEICGVPEKKNENLITIIENLAKKADISFNAPTDMDFVTRVASLSKDNKKPKRIIVRFMSRYYKDEFLCKVRQLKNLKASDIGFSGNNSYVFFNDHLTTSNKLLLQKAKAKAKDCNYKFVWVKNCTIMVRQSNSSPVLHINSTNDLFKIK</sequence>
<evidence type="ECO:0000256" key="4">
    <source>
        <dbReference type="SAM" id="Coils"/>
    </source>
</evidence>
<evidence type="ECO:0000256" key="3">
    <source>
        <dbReference type="ARBA" id="ARBA00022833"/>
    </source>
</evidence>
<evidence type="ECO:0000313" key="7">
    <source>
        <dbReference type="EMBL" id="CAK1601385.1"/>
    </source>
</evidence>
<keyword evidence="8" id="KW-1185">Reference proteome</keyword>
<feature type="domain" description="PHD-type" evidence="5">
    <location>
        <begin position="4"/>
        <end position="50"/>
    </location>
</feature>
<evidence type="ECO:0000313" key="8">
    <source>
        <dbReference type="Proteomes" id="UP001314205"/>
    </source>
</evidence>
<accession>A0AAV1M0Y4</accession>
<reference evidence="7 8" key="1">
    <citation type="submission" date="2023-11" db="EMBL/GenBank/DDBJ databases">
        <authorList>
            <person name="Hedman E."/>
            <person name="Englund M."/>
            <person name="Stromberg M."/>
            <person name="Nyberg Akerstrom W."/>
            <person name="Nylinder S."/>
            <person name="Jareborg N."/>
            <person name="Kallberg Y."/>
            <person name="Kronander E."/>
        </authorList>
    </citation>
    <scope>NUCLEOTIDE SEQUENCE [LARGE SCALE GENOMIC DNA]</scope>
</reference>
<keyword evidence="1" id="KW-0479">Metal-binding</keyword>
<evidence type="ECO:0000256" key="1">
    <source>
        <dbReference type="ARBA" id="ARBA00022723"/>
    </source>
</evidence>
<dbReference type="InterPro" id="IPR013083">
    <property type="entry name" value="Znf_RING/FYVE/PHD"/>
</dbReference>
<dbReference type="PANTHER" id="PTHR11505">
    <property type="entry name" value="L1 TRANSPOSABLE ELEMENT-RELATED"/>
    <property type="match status" value="1"/>
</dbReference>
<dbReference type="EMBL" id="CAVLGL010000126">
    <property type="protein sequence ID" value="CAK1601385.1"/>
    <property type="molecule type" value="Genomic_DNA"/>
</dbReference>